<evidence type="ECO:0000313" key="1">
    <source>
        <dbReference type="EMBL" id="CAD8185810.1"/>
    </source>
</evidence>
<gene>
    <name evidence="1" type="ORF">POCTA_138.1.T0860167</name>
</gene>
<proteinExistence type="predicted"/>
<dbReference type="OrthoDB" id="302931at2759"/>
<reference evidence="1" key="1">
    <citation type="submission" date="2021-01" db="EMBL/GenBank/DDBJ databases">
        <authorList>
            <consortium name="Genoscope - CEA"/>
            <person name="William W."/>
        </authorList>
    </citation>
    <scope>NUCLEOTIDE SEQUENCE</scope>
</reference>
<comment type="caution">
    <text evidence="1">The sequence shown here is derived from an EMBL/GenBank/DDBJ whole genome shotgun (WGS) entry which is preliminary data.</text>
</comment>
<keyword evidence="2" id="KW-1185">Reference proteome</keyword>
<accession>A0A8S1W948</accession>
<evidence type="ECO:0000313" key="2">
    <source>
        <dbReference type="Proteomes" id="UP000683925"/>
    </source>
</evidence>
<dbReference type="OMA" id="TQNLFVF"/>
<sequence>MKTDQQDTKILNKTQENDEIIEEPRTVLINQPLNLAQTQNLFVFEFKSDSMSKLNLLRFKHSLAKKIIKKFKQ</sequence>
<dbReference type="AlphaFoldDB" id="A0A8S1W948"/>
<organism evidence="1 2">
    <name type="scientific">Paramecium octaurelia</name>
    <dbReference type="NCBI Taxonomy" id="43137"/>
    <lineage>
        <taxon>Eukaryota</taxon>
        <taxon>Sar</taxon>
        <taxon>Alveolata</taxon>
        <taxon>Ciliophora</taxon>
        <taxon>Intramacronucleata</taxon>
        <taxon>Oligohymenophorea</taxon>
        <taxon>Peniculida</taxon>
        <taxon>Parameciidae</taxon>
        <taxon>Paramecium</taxon>
    </lineage>
</organism>
<name>A0A8S1W948_PAROT</name>
<dbReference type="EMBL" id="CAJJDP010000085">
    <property type="protein sequence ID" value="CAD8185810.1"/>
    <property type="molecule type" value="Genomic_DNA"/>
</dbReference>
<dbReference type="Proteomes" id="UP000683925">
    <property type="component" value="Unassembled WGS sequence"/>
</dbReference>
<protein>
    <submittedName>
        <fullName evidence="1">Uncharacterized protein</fullName>
    </submittedName>
</protein>